<evidence type="ECO:0000256" key="1">
    <source>
        <dbReference type="ARBA" id="ARBA00022173"/>
    </source>
</evidence>
<dbReference type="InterPro" id="IPR024417">
    <property type="entry name" value="Neuronal_3.1"/>
</dbReference>
<accession>A0AA35PIG1</accession>
<dbReference type="PANTHER" id="PTHR17102">
    <property type="entry name" value="NEURONAL REGENERATION-RELATED PROTEIN"/>
    <property type="match status" value="1"/>
</dbReference>
<dbReference type="Proteomes" id="UP001178461">
    <property type="component" value="Chromosome 11"/>
</dbReference>
<organism evidence="4 5">
    <name type="scientific">Podarcis lilfordi</name>
    <name type="common">Lilford's wall lizard</name>
    <dbReference type="NCBI Taxonomy" id="74358"/>
    <lineage>
        <taxon>Eukaryota</taxon>
        <taxon>Metazoa</taxon>
        <taxon>Chordata</taxon>
        <taxon>Craniata</taxon>
        <taxon>Vertebrata</taxon>
        <taxon>Euteleostomi</taxon>
        <taxon>Lepidosauria</taxon>
        <taxon>Squamata</taxon>
        <taxon>Bifurcata</taxon>
        <taxon>Unidentata</taxon>
        <taxon>Episquamata</taxon>
        <taxon>Laterata</taxon>
        <taxon>Lacertibaenia</taxon>
        <taxon>Lacertidae</taxon>
        <taxon>Podarcis</taxon>
    </lineage>
</organism>
<dbReference type="EMBL" id="OX395136">
    <property type="protein sequence ID" value="CAI5787165.1"/>
    <property type="molecule type" value="Genomic_DNA"/>
</dbReference>
<dbReference type="GO" id="GO:0045664">
    <property type="term" value="P:regulation of neuron differentiation"/>
    <property type="evidence" value="ECO:0007669"/>
    <property type="project" value="TreeGrafter"/>
</dbReference>
<name>A0AA35PIG1_9SAUR</name>
<gene>
    <name evidence="4" type="ORF">PODLI_1B001268</name>
</gene>
<dbReference type="AlphaFoldDB" id="A0AA35PIG1"/>
<dbReference type="GO" id="GO:0017015">
    <property type="term" value="P:regulation of transforming growth factor beta receptor signaling pathway"/>
    <property type="evidence" value="ECO:0007669"/>
    <property type="project" value="TreeGrafter"/>
</dbReference>
<sequence length="66" mass="7695">MVYHPRFTESQKHIPISHEHGGFLQDNLPIPKEVNRKKNDKVEAPLLAPANRYGHHFTKINYLSSF</sequence>
<evidence type="ECO:0000256" key="3">
    <source>
        <dbReference type="ARBA" id="ARBA00033348"/>
    </source>
</evidence>
<evidence type="ECO:0000313" key="4">
    <source>
        <dbReference type="EMBL" id="CAI5787165.1"/>
    </source>
</evidence>
<reference evidence="4" key="1">
    <citation type="submission" date="2022-12" db="EMBL/GenBank/DDBJ databases">
        <authorList>
            <person name="Alioto T."/>
            <person name="Alioto T."/>
            <person name="Gomez Garrido J."/>
        </authorList>
    </citation>
    <scope>NUCLEOTIDE SEQUENCE</scope>
</reference>
<keyword evidence="5" id="KW-1185">Reference proteome</keyword>
<evidence type="ECO:0000313" key="5">
    <source>
        <dbReference type="Proteomes" id="UP001178461"/>
    </source>
</evidence>
<proteinExistence type="predicted"/>
<evidence type="ECO:0000256" key="2">
    <source>
        <dbReference type="ARBA" id="ARBA00031310"/>
    </source>
</evidence>
<dbReference type="PANTHER" id="PTHR17102:SF4">
    <property type="entry name" value="NEURONAL REGENERATION-RELATED PROTEIN"/>
    <property type="match status" value="1"/>
</dbReference>
<protein>
    <recommendedName>
        <fullName evidence="1">Neuronal regeneration-related protein</fullName>
    </recommendedName>
    <alternativeName>
        <fullName evidence="2">Neuronal protein 3.1</fullName>
    </alternativeName>
    <alternativeName>
        <fullName evidence="3">Protein p311</fullName>
    </alternativeName>
</protein>
<dbReference type="GO" id="GO:0031103">
    <property type="term" value="P:axon regeneration"/>
    <property type="evidence" value="ECO:0007669"/>
    <property type="project" value="TreeGrafter"/>
</dbReference>
<dbReference type="Pfam" id="PF11092">
    <property type="entry name" value="Alveol-reg_P311"/>
    <property type="match status" value="1"/>
</dbReference>